<proteinExistence type="predicted"/>
<dbReference type="Proteomes" id="UP000267517">
    <property type="component" value="Chromosome I"/>
</dbReference>
<feature type="transmembrane region" description="Helical" evidence="1">
    <location>
        <begin position="162"/>
        <end position="179"/>
    </location>
</feature>
<evidence type="ECO:0008006" key="4">
    <source>
        <dbReference type="Google" id="ProtNLM"/>
    </source>
</evidence>
<dbReference type="EMBL" id="AP018049">
    <property type="protein sequence ID" value="BBA28359.1"/>
    <property type="molecule type" value="Genomic_DNA"/>
</dbReference>
<name>A0A250KFD5_9BACT</name>
<keyword evidence="1" id="KW-1133">Transmembrane helix</keyword>
<feature type="transmembrane region" description="Helical" evidence="1">
    <location>
        <begin position="423"/>
        <end position="447"/>
    </location>
</feature>
<dbReference type="AlphaFoldDB" id="A0A250KFD5"/>
<protein>
    <recommendedName>
        <fullName evidence="4">GtrA family protein</fullName>
    </recommendedName>
</protein>
<feature type="transmembrane region" description="Helical" evidence="1">
    <location>
        <begin position="227"/>
        <end position="244"/>
    </location>
</feature>
<dbReference type="InterPro" id="IPR045726">
    <property type="entry name" value="DUF6080"/>
</dbReference>
<accession>A0A250KFD5</accession>
<gene>
    <name evidence="2" type="ORF">PMEL1_00251</name>
</gene>
<feature type="transmembrane region" description="Helical" evidence="1">
    <location>
        <begin position="103"/>
        <end position="126"/>
    </location>
</feature>
<reference evidence="2 3" key="1">
    <citation type="submission" date="2017-05" db="EMBL/GenBank/DDBJ databases">
        <title>whole genome sequence of Prevotella melaninogenica GAI 07411.</title>
        <authorList>
            <person name="Kondo Y."/>
            <person name="Hoshino T."/>
        </authorList>
    </citation>
    <scope>NUCLEOTIDE SEQUENCE [LARGE SCALE GENOMIC DNA]</scope>
    <source>
        <strain evidence="2 3">GAI 07411</strain>
    </source>
</reference>
<dbReference type="OrthoDB" id="996712at2"/>
<feature type="transmembrane region" description="Helical" evidence="1">
    <location>
        <begin position="12"/>
        <end position="32"/>
    </location>
</feature>
<dbReference type="RefSeq" id="WP_120173616.1">
    <property type="nucleotide sequence ID" value="NZ_AP018049.1"/>
</dbReference>
<feature type="transmembrane region" description="Helical" evidence="1">
    <location>
        <begin position="191"/>
        <end position="215"/>
    </location>
</feature>
<keyword evidence="1" id="KW-0472">Membrane</keyword>
<evidence type="ECO:0000313" key="3">
    <source>
        <dbReference type="Proteomes" id="UP000267517"/>
    </source>
</evidence>
<dbReference type="Pfam" id="PF19558">
    <property type="entry name" value="DUF6080"/>
    <property type="match status" value="1"/>
</dbReference>
<evidence type="ECO:0000256" key="1">
    <source>
        <dbReference type="SAM" id="Phobius"/>
    </source>
</evidence>
<feature type="transmembrane region" description="Helical" evidence="1">
    <location>
        <begin position="342"/>
        <end position="361"/>
    </location>
</feature>
<feature type="transmembrane region" description="Helical" evidence="1">
    <location>
        <begin position="138"/>
        <end position="156"/>
    </location>
</feature>
<organism evidence="2 3">
    <name type="scientific">Prevotella melaninogenica</name>
    <dbReference type="NCBI Taxonomy" id="28132"/>
    <lineage>
        <taxon>Bacteria</taxon>
        <taxon>Pseudomonadati</taxon>
        <taxon>Bacteroidota</taxon>
        <taxon>Bacteroidia</taxon>
        <taxon>Bacteroidales</taxon>
        <taxon>Prevotellaceae</taxon>
        <taxon>Prevotella</taxon>
    </lineage>
</organism>
<sequence length="454" mass="53039">MRNIFAIKRGERLLCLVSFLAFVALNWLMIAYNYGLFTRGGNLGFWGLFFDHYTVSGYDNLSYMTISRWKIYYQLYRHPLLPTFFYPFYLLNHWLMDLTHTNYAIFIVAFFNVLTATYSCLFIYRIFTEVQELRKKDALLLTIFFFSFASILLTSFVPDHFIFSLFFLTMTLYIAGRAMKWEDGRMKAWQTMLLSFFATGITFTNIAKIGLANLFVNGKRTFRIKHFFLAFILPLGALFAIYSYQQTTFVEPDAKLQARVKEKKLKKDQKFAAKYEKQHEFMKSRTGTQVANNRFFEWTDLSSSRTDAIIENLFGESIQLHQEHVLEDVNKSRPIIVRYSSVLNYIAEAMIIILFLGGIIVGRKEKFLQLCMAWFATDIALHIILGFGIIEVYIMGAHWLFVIPIAITYLFKCIRQRRVLIGARLLIATLSLALMIYNLSLIIPFMLRGFVAPH</sequence>
<evidence type="ECO:0000313" key="2">
    <source>
        <dbReference type="EMBL" id="BBA28359.1"/>
    </source>
</evidence>
<keyword evidence="1" id="KW-0812">Transmembrane</keyword>
<feature type="transmembrane region" description="Helical" evidence="1">
    <location>
        <begin position="381"/>
        <end position="411"/>
    </location>
</feature>